<dbReference type="STRING" id="555875.SAMN04488124_0990"/>
<keyword evidence="2" id="KW-0812">Transmembrane</keyword>
<dbReference type="GO" id="GO:0006508">
    <property type="term" value="P:proteolysis"/>
    <property type="evidence" value="ECO:0007669"/>
    <property type="project" value="UniProtKB-KW"/>
</dbReference>
<keyword evidence="2" id="KW-0472">Membrane</keyword>
<keyword evidence="3" id="KW-0378">Hydrolase</keyword>
<dbReference type="RefSeq" id="WP_089877251.1">
    <property type="nucleotide sequence ID" value="NZ_FOYS01000001.1"/>
</dbReference>
<dbReference type="GO" id="GO:0005886">
    <property type="term" value="C:plasma membrane"/>
    <property type="evidence" value="ECO:0007669"/>
    <property type="project" value="TreeGrafter"/>
</dbReference>
<keyword evidence="3" id="KW-0645">Protease</keyword>
<feature type="region of interest" description="Disordered" evidence="1">
    <location>
        <begin position="93"/>
        <end position="122"/>
    </location>
</feature>
<feature type="compositionally biased region" description="Low complexity" evidence="1">
    <location>
        <begin position="194"/>
        <end position="203"/>
    </location>
</feature>
<dbReference type="InterPro" id="IPR012340">
    <property type="entry name" value="NA-bd_OB-fold"/>
</dbReference>
<evidence type="ECO:0000313" key="3">
    <source>
        <dbReference type="EMBL" id="SFR38206.1"/>
    </source>
</evidence>
<dbReference type="InterPro" id="IPR052165">
    <property type="entry name" value="Membrane_assoc_protease"/>
</dbReference>
<keyword evidence="2" id="KW-1133">Transmembrane helix</keyword>
<organism evidence="3 4">
    <name type="scientific">Halogeometricum limi</name>
    <dbReference type="NCBI Taxonomy" id="555875"/>
    <lineage>
        <taxon>Archaea</taxon>
        <taxon>Methanobacteriati</taxon>
        <taxon>Methanobacteriota</taxon>
        <taxon>Stenosarchaea group</taxon>
        <taxon>Halobacteria</taxon>
        <taxon>Halobacteriales</taxon>
        <taxon>Haloferacaceae</taxon>
        <taxon>Halogeometricum</taxon>
    </lineage>
</organism>
<feature type="transmembrane region" description="Helical" evidence="2">
    <location>
        <begin position="66"/>
        <end position="83"/>
    </location>
</feature>
<dbReference type="AlphaFoldDB" id="A0A1I6G7M7"/>
<feature type="transmembrane region" description="Helical" evidence="2">
    <location>
        <begin position="42"/>
        <end position="60"/>
    </location>
</feature>
<dbReference type="Gene3D" id="2.40.50.140">
    <property type="entry name" value="Nucleic acid-binding proteins"/>
    <property type="match status" value="1"/>
</dbReference>
<gene>
    <name evidence="3" type="ORF">SAMN04488124_0990</name>
</gene>
<protein>
    <submittedName>
        <fullName evidence="3">Membrane protein implicated in regulation of membrane protease activity</fullName>
    </submittedName>
</protein>
<dbReference type="PANTHER" id="PTHR33507">
    <property type="entry name" value="INNER MEMBRANE PROTEIN YBBJ"/>
    <property type="match status" value="1"/>
</dbReference>
<keyword evidence="4" id="KW-1185">Reference proteome</keyword>
<dbReference type="PANTHER" id="PTHR33507:SF3">
    <property type="entry name" value="INNER MEMBRANE PROTEIN YBBJ"/>
    <property type="match status" value="1"/>
</dbReference>
<accession>A0A1I6G7M7</accession>
<sequence length="211" mass="21715">MLRSPPPAFLQLSLPPEMLPYLLVVSGLGLSVAEALAPGAHFIVLGIALLAAGLVGLVLGPLASPLVLGVLVFLFGALALYGYREFDLYGGKGTGQTSDSKALRGRSARVTERVTPTQGEVKLDEGGGFNPYYAARSVGGEIAEGSEVIVVDPGGGNVVTVESVDSALDDIDRELARGRRERGDGDDGDGGESDNGAESGATETETESERA</sequence>
<evidence type="ECO:0000256" key="1">
    <source>
        <dbReference type="SAM" id="MobiDB-lite"/>
    </source>
</evidence>
<dbReference type="GO" id="GO:0008233">
    <property type="term" value="F:peptidase activity"/>
    <property type="evidence" value="ECO:0007669"/>
    <property type="project" value="UniProtKB-KW"/>
</dbReference>
<evidence type="ECO:0000313" key="4">
    <source>
        <dbReference type="Proteomes" id="UP000243250"/>
    </source>
</evidence>
<proteinExistence type="predicted"/>
<dbReference type="EMBL" id="FOYS01000001">
    <property type="protein sequence ID" value="SFR38206.1"/>
    <property type="molecule type" value="Genomic_DNA"/>
</dbReference>
<feature type="compositionally biased region" description="Basic and acidic residues" evidence="1">
    <location>
        <begin position="173"/>
        <end position="185"/>
    </location>
</feature>
<reference evidence="4" key="1">
    <citation type="submission" date="2016-10" db="EMBL/GenBank/DDBJ databases">
        <authorList>
            <person name="Varghese N."/>
            <person name="Submissions S."/>
        </authorList>
    </citation>
    <scope>NUCLEOTIDE SEQUENCE [LARGE SCALE GENOMIC DNA]</scope>
    <source>
        <strain evidence="4">CGMCC 1.8711</strain>
    </source>
</reference>
<feature type="region of interest" description="Disordered" evidence="1">
    <location>
        <begin position="170"/>
        <end position="211"/>
    </location>
</feature>
<dbReference type="Proteomes" id="UP000243250">
    <property type="component" value="Unassembled WGS sequence"/>
</dbReference>
<evidence type="ECO:0000256" key="2">
    <source>
        <dbReference type="SAM" id="Phobius"/>
    </source>
</evidence>
<name>A0A1I6G7M7_9EURY</name>